<evidence type="ECO:0000256" key="6">
    <source>
        <dbReference type="ARBA" id="ARBA00023136"/>
    </source>
</evidence>
<evidence type="ECO:0000313" key="9">
    <source>
        <dbReference type="Ensembl" id="ENSPNAP00000053712.1"/>
    </source>
</evidence>
<feature type="compositionally biased region" description="Polar residues" evidence="7">
    <location>
        <begin position="230"/>
        <end position="240"/>
    </location>
</feature>
<dbReference type="AlphaFoldDB" id="A0AAR2JTW9"/>
<dbReference type="Ensembl" id="ENSPNAT00000060664.1">
    <property type="protein sequence ID" value="ENSPNAP00000053712.1"/>
    <property type="gene ID" value="ENSPNAG00000034538.1"/>
</dbReference>
<evidence type="ECO:0000256" key="3">
    <source>
        <dbReference type="ARBA" id="ARBA00022475"/>
    </source>
</evidence>
<dbReference type="InterPro" id="IPR022248">
    <property type="entry name" value="TNF_rcpt_RELT"/>
</dbReference>
<accession>A0AAR2JTW9</accession>
<evidence type="ECO:0000256" key="1">
    <source>
        <dbReference type="ARBA" id="ARBA00004162"/>
    </source>
</evidence>
<evidence type="ECO:0000256" key="7">
    <source>
        <dbReference type="SAM" id="MobiDB-lite"/>
    </source>
</evidence>
<evidence type="ECO:0000256" key="2">
    <source>
        <dbReference type="ARBA" id="ARBA00008688"/>
    </source>
</evidence>
<feature type="region of interest" description="Disordered" evidence="7">
    <location>
        <begin position="110"/>
        <end position="140"/>
    </location>
</feature>
<feature type="transmembrane region" description="Helical" evidence="8">
    <location>
        <begin position="20"/>
        <end position="42"/>
    </location>
</feature>
<dbReference type="PANTHER" id="PTHR31037:SF1">
    <property type="entry name" value="RELT-LIKE PROTEIN 1"/>
    <property type="match status" value="1"/>
</dbReference>
<protein>
    <recommendedName>
        <fullName evidence="11">RELT like 1</fullName>
    </recommendedName>
</protein>
<feature type="region of interest" description="Disordered" evidence="7">
    <location>
        <begin position="203"/>
        <end position="246"/>
    </location>
</feature>
<dbReference type="GO" id="GO:1900745">
    <property type="term" value="P:positive regulation of p38MAPK cascade"/>
    <property type="evidence" value="ECO:0007669"/>
    <property type="project" value="InterPro"/>
</dbReference>
<evidence type="ECO:0000313" key="10">
    <source>
        <dbReference type="Proteomes" id="UP001501920"/>
    </source>
</evidence>
<dbReference type="InterPro" id="IPR042315">
    <property type="entry name" value="RELL1"/>
</dbReference>
<name>A0AAR2JTW9_PYGNA</name>
<keyword evidence="4 8" id="KW-0812">Transmembrane</keyword>
<dbReference type="PANTHER" id="PTHR31037">
    <property type="entry name" value="RELT-LIKE PROTEIN 1-RELATED"/>
    <property type="match status" value="1"/>
</dbReference>
<organism evidence="9 10">
    <name type="scientific">Pygocentrus nattereri</name>
    <name type="common">Red-bellied piranha</name>
    <dbReference type="NCBI Taxonomy" id="42514"/>
    <lineage>
        <taxon>Eukaryota</taxon>
        <taxon>Metazoa</taxon>
        <taxon>Chordata</taxon>
        <taxon>Craniata</taxon>
        <taxon>Vertebrata</taxon>
        <taxon>Euteleostomi</taxon>
        <taxon>Actinopterygii</taxon>
        <taxon>Neopterygii</taxon>
        <taxon>Teleostei</taxon>
        <taxon>Ostariophysi</taxon>
        <taxon>Characiformes</taxon>
        <taxon>Characoidei</taxon>
        <taxon>Pygocentrus</taxon>
    </lineage>
</organism>
<dbReference type="GeneTree" id="ENSGT00940000159709"/>
<evidence type="ECO:0008006" key="11">
    <source>
        <dbReference type="Google" id="ProtNLM"/>
    </source>
</evidence>
<feature type="region of interest" description="Disordered" evidence="7">
    <location>
        <begin position="54"/>
        <end position="79"/>
    </location>
</feature>
<feature type="compositionally biased region" description="Low complexity" evidence="7">
    <location>
        <begin position="114"/>
        <end position="138"/>
    </location>
</feature>
<reference evidence="9" key="2">
    <citation type="submission" date="2025-08" db="UniProtKB">
        <authorList>
            <consortium name="Ensembl"/>
        </authorList>
    </citation>
    <scope>IDENTIFICATION</scope>
</reference>
<keyword evidence="10" id="KW-1185">Reference proteome</keyword>
<keyword evidence="5 8" id="KW-1133">Transmembrane helix</keyword>
<dbReference type="CTD" id="768211"/>
<keyword evidence="3" id="KW-1003">Cell membrane</keyword>
<comment type="subcellular location">
    <subcellularLocation>
        <location evidence="1">Cell membrane</location>
        <topology evidence="1">Single-pass membrane protein</topology>
    </subcellularLocation>
</comment>
<reference evidence="9 10" key="1">
    <citation type="submission" date="2020-10" db="EMBL/GenBank/DDBJ databases">
        <title>Pygocentrus nattereri (red-bellied piranha) genome, fPygNat1, primary haplotype.</title>
        <authorList>
            <person name="Myers G."/>
            <person name="Meyer A."/>
            <person name="Karagic N."/>
            <person name="Pippel M."/>
            <person name="Winkler S."/>
            <person name="Tracey A."/>
            <person name="Wood J."/>
            <person name="Formenti G."/>
            <person name="Howe K."/>
            <person name="Fedrigo O."/>
            <person name="Jarvis E.D."/>
        </authorList>
    </citation>
    <scope>NUCLEOTIDE SEQUENCE [LARGE SCALE GENOMIC DNA]</scope>
</reference>
<comment type="similarity">
    <text evidence="2">Belongs to the RELT family.</text>
</comment>
<dbReference type="Proteomes" id="UP001501920">
    <property type="component" value="Chromosome 2"/>
</dbReference>
<dbReference type="Pfam" id="PF12606">
    <property type="entry name" value="RELT"/>
    <property type="match status" value="1"/>
</dbReference>
<evidence type="ECO:0000256" key="5">
    <source>
        <dbReference type="ARBA" id="ARBA00022989"/>
    </source>
</evidence>
<evidence type="ECO:0000256" key="8">
    <source>
        <dbReference type="SAM" id="Phobius"/>
    </source>
</evidence>
<sequence>MADSSSNSTLSSDKPSHEYVAFVIVPVFFFLGLLGVLICHVLKKKGYRCTTDAEEEEELEGEEEKHLEEGDLNDTYSEGNTDTVGQIVHYIMKNEANTDALKAMVTENSIDSDGAPVTPTSPTSPTTPVSPGAPPSAAKHTCNHLHTIGGIGGQKNICNRCNHKKWPLMRRGSNKKMDRRSHIGEVTVLSVGRFRVTKSDPRYPVRRPLLITEPNGSVPTSPAKPEAGPPSSNTPPQSQAEVPVKK</sequence>
<gene>
    <name evidence="9" type="primary">RELL1</name>
</gene>
<dbReference type="RefSeq" id="XP_017555135.1">
    <property type="nucleotide sequence ID" value="XM_017699646.2"/>
</dbReference>
<dbReference type="GeneID" id="108428569"/>
<evidence type="ECO:0000256" key="4">
    <source>
        <dbReference type="ARBA" id="ARBA00022692"/>
    </source>
</evidence>
<dbReference type="GO" id="GO:0005886">
    <property type="term" value="C:plasma membrane"/>
    <property type="evidence" value="ECO:0007669"/>
    <property type="project" value="UniProtKB-SubCell"/>
</dbReference>
<reference evidence="9" key="3">
    <citation type="submission" date="2025-09" db="UniProtKB">
        <authorList>
            <consortium name="Ensembl"/>
        </authorList>
    </citation>
    <scope>IDENTIFICATION</scope>
</reference>
<proteinExistence type="inferred from homology"/>
<keyword evidence="6 8" id="KW-0472">Membrane</keyword>